<keyword evidence="4 9" id="KW-0812">Transmembrane</keyword>
<evidence type="ECO:0000256" key="2">
    <source>
        <dbReference type="ARBA" id="ARBA00006175"/>
    </source>
</evidence>
<accession>A0A8H4VPV0</accession>
<evidence type="ECO:0000256" key="8">
    <source>
        <dbReference type="ARBA" id="ARBA00034651"/>
    </source>
</evidence>
<comment type="catalytic activity">
    <reaction evidence="8">
        <text>H2O(in) = H2O(out)</text>
        <dbReference type="Rhea" id="RHEA:29667"/>
        <dbReference type="ChEBI" id="CHEBI:15377"/>
    </reaction>
</comment>
<comment type="subcellular location">
    <subcellularLocation>
        <location evidence="1">Membrane</location>
        <topology evidence="1">Multi-pass membrane protein</topology>
    </subcellularLocation>
</comment>
<dbReference type="InterPro" id="IPR050363">
    <property type="entry name" value="MIP/Aquaporin"/>
</dbReference>
<dbReference type="GO" id="GO:0015254">
    <property type="term" value="F:glycerol channel activity"/>
    <property type="evidence" value="ECO:0007669"/>
    <property type="project" value="TreeGrafter"/>
</dbReference>
<dbReference type="InterPro" id="IPR000425">
    <property type="entry name" value="MIP"/>
</dbReference>
<feature type="compositionally biased region" description="Polar residues" evidence="10">
    <location>
        <begin position="52"/>
        <end position="66"/>
    </location>
</feature>
<keyword evidence="13" id="KW-1185">Reference proteome</keyword>
<reference evidence="12 13" key="1">
    <citation type="submission" date="2019-12" db="EMBL/GenBank/DDBJ databases">
        <authorList>
            <person name="Floudas D."/>
            <person name="Bentzer J."/>
            <person name="Ahren D."/>
            <person name="Johansson T."/>
            <person name="Persson P."/>
            <person name="Tunlid A."/>
        </authorList>
    </citation>
    <scope>NUCLEOTIDE SEQUENCE [LARGE SCALE GENOMIC DNA]</scope>
    <source>
        <strain evidence="12 13">CBS 102.39</strain>
    </source>
</reference>
<dbReference type="PROSITE" id="PS00221">
    <property type="entry name" value="MIP"/>
    <property type="match status" value="1"/>
</dbReference>
<dbReference type="PANTHER" id="PTHR43829">
    <property type="entry name" value="AQUAPORIN OR AQUAGLYCEROPORIN RELATED"/>
    <property type="match status" value="1"/>
</dbReference>
<evidence type="ECO:0000313" key="12">
    <source>
        <dbReference type="EMBL" id="KAF4617622.1"/>
    </source>
</evidence>
<sequence>MAAPGGFDEKHWQHPSSQRTSTASGDYTPPSKTPQDPSIPPRPPVSRGPSANLIQTGHNTQQQQPLNLAPGEKVEVITQTVIVSPYRVGRLWRAKSWFWDYTGEFFGVMMLVMFGTAANCQYHLSSDTRISPAPAGTWASLSLGWATGLSLGVLLTGGHINPAVTLAMAVWRGFPWRKVPFYILAQLLGGIVGAAIVYGNYLNAIDIYEGGRHIRTLKTAAFFATVPLDYVSNMTCFWDEFIGTALLIFGLLALLDKRNNLSPGLVAIGFFFIFVGIAACFGMQTGFAVNPARDLGPRILTSMVGYGTQVYNLRSQYWLWSPVFATIMGAQVGTLLFDVFLEAGDESIVTKFMQRVNGPRRRNGQVINQTVHTMA</sequence>
<gene>
    <name evidence="12" type="ORF">D9613_006212</name>
</gene>
<evidence type="ECO:0000313" key="13">
    <source>
        <dbReference type="Proteomes" id="UP000521872"/>
    </source>
</evidence>
<feature type="transmembrane region" description="Helical" evidence="11">
    <location>
        <begin position="237"/>
        <end position="255"/>
    </location>
</feature>
<evidence type="ECO:0000256" key="7">
    <source>
        <dbReference type="ARBA" id="ARBA00023136"/>
    </source>
</evidence>
<organism evidence="12 13">
    <name type="scientific">Agrocybe pediades</name>
    <dbReference type="NCBI Taxonomy" id="84607"/>
    <lineage>
        <taxon>Eukaryota</taxon>
        <taxon>Fungi</taxon>
        <taxon>Dikarya</taxon>
        <taxon>Basidiomycota</taxon>
        <taxon>Agaricomycotina</taxon>
        <taxon>Agaricomycetes</taxon>
        <taxon>Agaricomycetidae</taxon>
        <taxon>Agaricales</taxon>
        <taxon>Agaricineae</taxon>
        <taxon>Strophariaceae</taxon>
        <taxon>Agrocybe</taxon>
    </lineage>
</organism>
<feature type="transmembrane region" description="Helical" evidence="11">
    <location>
        <begin position="267"/>
        <end position="289"/>
    </location>
</feature>
<evidence type="ECO:0008006" key="14">
    <source>
        <dbReference type="Google" id="ProtNLM"/>
    </source>
</evidence>
<evidence type="ECO:0000256" key="1">
    <source>
        <dbReference type="ARBA" id="ARBA00004141"/>
    </source>
</evidence>
<evidence type="ECO:0000256" key="3">
    <source>
        <dbReference type="ARBA" id="ARBA00022448"/>
    </source>
</evidence>
<evidence type="ECO:0000256" key="5">
    <source>
        <dbReference type="ARBA" id="ARBA00022737"/>
    </source>
</evidence>
<feature type="transmembrane region" description="Helical" evidence="11">
    <location>
        <begin position="138"/>
        <end position="158"/>
    </location>
</feature>
<dbReference type="Proteomes" id="UP000521872">
    <property type="component" value="Unassembled WGS sequence"/>
</dbReference>
<keyword evidence="6 11" id="KW-1133">Transmembrane helix</keyword>
<keyword evidence="7 11" id="KW-0472">Membrane</keyword>
<comment type="similarity">
    <text evidence="2 9">Belongs to the MIP/aquaporin (TC 1.A.8) family.</text>
</comment>
<evidence type="ECO:0000256" key="4">
    <source>
        <dbReference type="ARBA" id="ARBA00022692"/>
    </source>
</evidence>
<dbReference type="GO" id="GO:0005886">
    <property type="term" value="C:plasma membrane"/>
    <property type="evidence" value="ECO:0007669"/>
    <property type="project" value="TreeGrafter"/>
</dbReference>
<keyword evidence="5" id="KW-0677">Repeat</keyword>
<evidence type="ECO:0000256" key="10">
    <source>
        <dbReference type="SAM" id="MobiDB-lite"/>
    </source>
</evidence>
<dbReference type="InterPro" id="IPR022357">
    <property type="entry name" value="MIP_CS"/>
</dbReference>
<dbReference type="NCBIfam" id="TIGR00861">
    <property type="entry name" value="MIP"/>
    <property type="match status" value="1"/>
</dbReference>
<dbReference type="GO" id="GO:0015250">
    <property type="term" value="F:water channel activity"/>
    <property type="evidence" value="ECO:0007669"/>
    <property type="project" value="TreeGrafter"/>
</dbReference>
<dbReference type="PANTHER" id="PTHR43829:SF9">
    <property type="entry name" value="AQUAPORIN-9"/>
    <property type="match status" value="1"/>
</dbReference>
<dbReference type="InterPro" id="IPR023271">
    <property type="entry name" value="Aquaporin-like"/>
</dbReference>
<protein>
    <recommendedName>
        <fullName evidence="14">Aquaporin</fullName>
    </recommendedName>
</protein>
<dbReference type="SUPFAM" id="SSF81338">
    <property type="entry name" value="Aquaporin-like"/>
    <property type="match status" value="1"/>
</dbReference>
<dbReference type="PRINTS" id="PR00783">
    <property type="entry name" value="MINTRINSICP"/>
</dbReference>
<dbReference type="Gene3D" id="1.20.1080.10">
    <property type="entry name" value="Glycerol uptake facilitator protein"/>
    <property type="match status" value="1"/>
</dbReference>
<name>A0A8H4VPV0_9AGAR</name>
<dbReference type="Pfam" id="PF00230">
    <property type="entry name" value="MIP"/>
    <property type="match status" value="1"/>
</dbReference>
<feature type="compositionally biased region" description="Pro residues" evidence="10">
    <location>
        <begin position="37"/>
        <end position="46"/>
    </location>
</feature>
<evidence type="ECO:0000256" key="6">
    <source>
        <dbReference type="ARBA" id="ARBA00022989"/>
    </source>
</evidence>
<dbReference type="EMBL" id="JAACJL010000030">
    <property type="protein sequence ID" value="KAF4617622.1"/>
    <property type="molecule type" value="Genomic_DNA"/>
</dbReference>
<evidence type="ECO:0000256" key="11">
    <source>
        <dbReference type="SAM" id="Phobius"/>
    </source>
</evidence>
<dbReference type="AlphaFoldDB" id="A0A8H4VPV0"/>
<evidence type="ECO:0000256" key="9">
    <source>
        <dbReference type="RuleBase" id="RU000477"/>
    </source>
</evidence>
<keyword evidence="3 9" id="KW-0813">Transport</keyword>
<proteinExistence type="inferred from homology"/>
<feature type="transmembrane region" description="Helical" evidence="11">
    <location>
        <begin position="179"/>
        <end position="198"/>
    </location>
</feature>
<feature type="transmembrane region" description="Helical" evidence="11">
    <location>
        <begin position="317"/>
        <end position="341"/>
    </location>
</feature>
<feature type="transmembrane region" description="Helical" evidence="11">
    <location>
        <begin position="97"/>
        <end position="118"/>
    </location>
</feature>
<feature type="compositionally biased region" description="Polar residues" evidence="10">
    <location>
        <begin position="14"/>
        <end position="25"/>
    </location>
</feature>
<comment type="caution">
    <text evidence="12">The sequence shown here is derived from an EMBL/GenBank/DDBJ whole genome shotgun (WGS) entry which is preliminary data.</text>
</comment>
<feature type="region of interest" description="Disordered" evidence="10">
    <location>
        <begin position="1"/>
        <end position="68"/>
    </location>
</feature>